<evidence type="ECO:0000256" key="1">
    <source>
        <dbReference type="SAM" id="MobiDB-lite"/>
    </source>
</evidence>
<evidence type="ECO:0000313" key="2">
    <source>
        <dbReference type="EMBL" id="KAJ6258715.1"/>
    </source>
</evidence>
<organism evidence="2 3">
    <name type="scientific">Drechslerella dactyloides</name>
    <name type="common">Nematode-trapping fungus</name>
    <name type="synonym">Arthrobotrys dactyloides</name>
    <dbReference type="NCBI Taxonomy" id="74499"/>
    <lineage>
        <taxon>Eukaryota</taxon>
        <taxon>Fungi</taxon>
        <taxon>Dikarya</taxon>
        <taxon>Ascomycota</taxon>
        <taxon>Pezizomycotina</taxon>
        <taxon>Orbiliomycetes</taxon>
        <taxon>Orbiliales</taxon>
        <taxon>Orbiliaceae</taxon>
        <taxon>Drechslerella</taxon>
    </lineage>
</organism>
<dbReference type="AlphaFoldDB" id="A0AAD6NHQ0"/>
<dbReference type="InterPro" id="IPR012334">
    <property type="entry name" value="Pectin_lyas_fold"/>
</dbReference>
<dbReference type="InterPro" id="IPR011050">
    <property type="entry name" value="Pectin_lyase_fold/virulence"/>
</dbReference>
<protein>
    <submittedName>
        <fullName evidence="2">Uncharacterized protein</fullName>
    </submittedName>
</protein>
<reference evidence="2" key="1">
    <citation type="submission" date="2023-01" db="EMBL/GenBank/DDBJ databases">
        <title>The chitinases involved in constricting ring structure development in the nematode-trapping fungus Drechslerella dactyloides.</title>
        <authorList>
            <person name="Wang R."/>
            <person name="Zhang L."/>
            <person name="Tang P."/>
            <person name="Li S."/>
            <person name="Liang L."/>
        </authorList>
    </citation>
    <scope>NUCLEOTIDE SEQUENCE</scope>
    <source>
        <strain evidence="2">YMF1.00031</strain>
    </source>
</reference>
<proteinExistence type="predicted"/>
<feature type="compositionally biased region" description="Low complexity" evidence="1">
    <location>
        <begin position="7"/>
        <end position="40"/>
    </location>
</feature>
<keyword evidence="3" id="KW-1185">Reference proteome</keyword>
<sequence length="486" mass="53026">MDGHYRTTASSTASSAPSTSGGPPSTSESASATSGPTTTSSTVIIPSDTAFVLQGLNTSIYANMFIQFDDTNGKVVLGSEGTARFVSFRLGSNGVLVNADDASEFAFIRYNNSIRTEYPQEDSAVLSTVRSVLHGNQEILDATDFTTVWSFDPTTGQLGLDHDGRQYILYLTPATANLRRARSGTRNRGLYEQSISYNVYMIPVDVPVPSDSTFQKVSLQVDNAATFPSSDFASTLTMTSELTGSASESPLISTSSSATRTGTRTSSRPISTSRNSSSSSSTRTQPDAYDIITIYHLQEFCTSLLSYYTPEIVVATTSTRMNTVYQPLFTDIQTDWSSILTVPRSTLTTGSPIPNTAGSTHRLLERDTPGDASDWRLDLLALDDTDRFTLYFQLDTTTFIATPDDSQNPITGTFCLEIDVFHQGKKGTLKFTDDIKYWEKNSFEYEFQNSSSLMQINGKNVNIFGGGTIDGNSQKWIDEHAVNNMV</sequence>
<name>A0AAD6NHQ0_DREDA</name>
<dbReference type="Proteomes" id="UP001221413">
    <property type="component" value="Unassembled WGS sequence"/>
</dbReference>
<comment type="caution">
    <text evidence="2">The sequence shown here is derived from an EMBL/GenBank/DDBJ whole genome shotgun (WGS) entry which is preliminary data.</text>
</comment>
<dbReference type="EMBL" id="JAQGDS010000008">
    <property type="protein sequence ID" value="KAJ6258715.1"/>
    <property type="molecule type" value="Genomic_DNA"/>
</dbReference>
<gene>
    <name evidence="2" type="ORF">Dda_6765</name>
</gene>
<feature type="region of interest" description="Disordered" evidence="1">
    <location>
        <begin position="1"/>
        <end position="40"/>
    </location>
</feature>
<dbReference type="SUPFAM" id="SSF51126">
    <property type="entry name" value="Pectin lyase-like"/>
    <property type="match status" value="1"/>
</dbReference>
<feature type="compositionally biased region" description="Low complexity" evidence="1">
    <location>
        <begin position="253"/>
        <end position="284"/>
    </location>
</feature>
<feature type="region of interest" description="Disordered" evidence="1">
    <location>
        <begin position="244"/>
        <end position="284"/>
    </location>
</feature>
<dbReference type="Gene3D" id="2.160.20.10">
    <property type="entry name" value="Single-stranded right-handed beta-helix, Pectin lyase-like"/>
    <property type="match status" value="1"/>
</dbReference>
<accession>A0AAD6NHQ0</accession>
<evidence type="ECO:0000313" key="3">
    <source>
        <dbReference type="Proteomes" id="UP001221413"/>
    </source>
</evidence>